<dbReference type="SMART" id="SM00422">
    <property type="entry name" value="HTH_MERR"/>
    <property type="match status" value="1"/>
</dbReference>
<dbReference type="PROSITE" id="PS50937">
    <property type="entry name" value="HTH_MERR_2"/>
    <property type="match status" value="1"/>
</dbReference>
<proteinExistence type="predicted"/>
<sequence length="258" mass="29878">MSRYSVTKLAKLAGVSVRTLHLYDEIGLLKPSIRTEARYRLYGEQELLRLQQILFYKELDFSLQEICTILDDPDFDLVQALEGHKSSLEFRRNRLTQLLMTIDKTIVKLKDKQQMITDDELYAGFAKGQADAYRNEAIKKWGAQAVEQSEKTLRQMNKADFTQLKVESEEITQTLVSMLYMDPESESVQKQIARHYTIIRKFWGTVNKADKQAEAYSGLGKLYVTDERYTVINGKPNPEFALFLSKAMSYFAKTQLKE</sequence>
<dbReference type="InterPro" id="IPR000551">
    <property type="entry name" value="MerR-type_HTH_dom"/>
</dbReference>
<dbReference type="SUPFAM" id="SSF89082">
    <property type="entry name" value="Antibiotic binding domain of TipA-like multidrug resistance regulators"/>
    <property type="match status" value="1"/>
</dbReference>
<evidence type="ECO:0000256" key="4">
    <source>
        <dbReference type="ARBA" id="ARBA00023163"/>
    </source>
</evidence>
<evidence type="ECO:0000256" key="3">
    <source>
        <dbReference type="ARBA" id="ARBA00023159"/>
    </source>
</evidence>
<protein>
    <submittedName>
        <fullName evidence="6">MerR family transcriptional regulator</fullName>
    </submittedName>
</protein>
<keyword evidence="2" id="KW-0238">DNA-binding</keyword>
<dbReference type="PRINTS" id="PR00040">
    <property type="entry name" value="HTHMERR"/>
</dbReference>
<evidence type="ECO:0000313" key="7">
    <source>
        <dbReference type="Proteomes" id="UP001228581"/>
    </source>
</evidence>
<evidence type="ECO:0000256" key="2">
    <source>
        <dbReference type="ARBA" id="ARBA00023125"/>
    </source>
</evidence>
<name>A0ABT7CEG3_9BACT</name>
<keyword evidence="7" id="KW-1185">Reference proteome</keyword>
<dbReference type="PANTHER" id="PTHR30204:SF90">
    <property type="entry name" value="HTH-TYPE TRANSCRIPTIONAL ACTIVATOR MTA"/>
    <property type="match status" value="1"/>
</dbReference>
<reference evidence="6 7" key="1">
    <citation type="submission" date="2023-05" db="EMBL/GenBank/DDBJ databases">
        <authorList>
            <person name="Zhang X."/>
        </authorList>
    </citation>
    <scope>NUCLEOTIDE SEQUENCE [LARGE SCALE GENOMIC DNA]</scope>
    <source>
        <strain evidence="6 7">DM2B3-1</strain>
    </source>
</reference>
<dbReference type="PANTHER" id="PTHR30204">
    <property type="entry name" value="REDOX-CYCLING DRUG-SENSING TRANSCRIPTIONAL ACTIVATOR SOXR"/>
    <property type="match status" value="1"/>
</dbReference>
<dbReference type="InterPro" id="IPR036244">
    <property type="entry name" value="TipA-like_antibiotic-bd"/>
</dbReference>
<evidence type="ECO:0000259" key="5">
    <source>
        <dbReference type="PROSITE" id="PS50937"/>
    </source>
</evidence>
<dbReference type="InterPro" id="IPR009061">
    <property type="entry name" value="DNA-bd_dom_put_sf"/>
</dbReference>
<accession>A0ABT7CEG3</accession>
<comment type="caution">
    <text evidence="6">The sequence shown here is derived from an EMBL/GenBank/DDBJ whole genome shotgun (WGS) entry which is preliminary data.</text>
</comment>
<dbReference type="Gene3D" id="1.10.490.50">
    <property type="entry name" value="Antibiotic binding domain of TipA-like multidrug resistance regulators"/>
    <property type="match status" value="1"/>
</dbReference>
<dbReference type="SUPFAM" id="SSF46955">
    <property type="entry name" value="Putative DNA-binding domain"/>
    <property type="match status" value="1"/>
</dbReference>
<dbReference type="Gene3D" id="1.10.1660.10">
    <property type="match status" value="1"/>
</dbReference>
<organism evidence="6 7">
    <name type="scientific">Xanthocytophaga flava</name>
    <dbReference type="NCBI Taxonomy" id="3048013"/>
    <lineage>
        <taxon>Bacteria</taxon>
        <taxon>Pseudomonadati</taxon>
        <taxon>Bacteroidota</taxon>
        <taxon>Cytophagia</taxon>
        <taxon>Cytophagales</taxon>
        <taxon>Rhodocytophagaceae</taxon>
        <taxon>Xanthocytophaga</taxon>
    </lineage>
</organism>
<keyword evidence="4" id="KW-0804">Transcription</keyword>
<evidence type="ECO:0000313" key="6">
    <source>
        <dbReference type="EMBL" id="MDJ1492124.1"/>
    </source>
</evidence>
<dbReference type="RefSeq" id="WP_313992691.1">
    <property type="nucleotide sequence ID" value="NZ_JASJOR010000008.1"/>
</dbReference>
<dbReference type="Pfam" id="PF07739">
    <property type="entry name" value="TipAS"/>
    <property type="match status" value="1"/>
</dbReference>
<evidence type="ECO:0000256" key="1">
    <source>
        <dbReference type="ARBA" id="ARBA00023015"/>
    </source>
</evidence>
<dbReference type="InterPro" id="IPR012925">
    <property type="entry name" value="TipAS_dom"/>
</dbReference>
<feature type="domain" description="HTH merR-type" evidence="5">
    <location>
        <begin position="3"/>
        <end position="72"/>
    </location>
</feature>
<dbReference type="CDD" id="cd01106">
    <property type="entry name" value="HTH_TipAL-Mta"/>
    <property type="match status" value="1"/>
</dbReference>
<gene>
    <name evidence="6" type="ORF">QNI19_04220</name>
</gene>
<dbReference type="EMBL" id="JASJOT010000002">
    <property type="protein sequence ID" value="MDJ1492124.1"/>
    <property type="molecule type" value="Genomic_DNA"/>
</dbReference>
<keyword evidence="1" id="KW-0805">Transcription regulation</keyword>
<dbReference type="Proteomes" id="UP001228581">
    <property type="component" value="Unassembled WGS sequence"/>
</dbReference>
<dbReference type="InterPro" id="IPR047057">
    <property type="entry name" value="MerR_fam"/>
</dbReference>
<dbReference type="Pfam" id="PF13411">
    <property type="entry name" value="MerR_1"/>
    <property type="match status" value="1"/>
</dbReference>
<keyword evidence="3" id="KW-0010">Activator</keyword>